<name>A0ABR2KE68_9EUKA</name>
<evidence type="ECO:0000313" key="1">
    <source>
        <dbReference type="EMBL" id="KAK8889182.1"/>
    </source>
</evidence>
<dbReference type="Gene3D" id="3.40.30.10">
    <property type="entry name" value="Glutaredoxin"/>
    <property type="match status" value="1"/>
</dbReference>
<comment type="caution">
    <text evidence="1">The sequence shown here is derived from an EMBL/GenBank/DDBJ whole genome shotgun (WGS) entry which is preliminary data.</text>
</comment>
<keyword evidence="2" id="KW-1185">Reference proteome</keyword>
<proteinExistence type="predicted"/>
<dbReference type="CDD" id="cd02961">
    <property type="entry name" value="PDI_a_family"/>
    <property type="match status" value="1"/>
</dbReference>
<dbReference type="PANTHER" id="PTHR45184">
    <property type="entry name" value="DNAJ PROTEIN ERDJ3A"/>
    <property type="match status" value="1"/>
</dbReference>
<accession>A0ABR2KE68</accession>
<dbReference type="InterPro" id="IPR052842">
    <property type="entry name" value="ER_Co-chaperone"/>
</dbReference>
<dbReference type="InterPro" id="IPR036249">
    <property type="entry name" value="Thioredoxin-like_sf"/>
</dbReference>
<dbReference type="EMBL" id="JAPFFF010000005">
    <property type="protein sequence ID" value="KAK8889182.1"/>
    <property type="molecule type" value="Genomic_DNA"/>
</dbReference>
<organism evidence="1 2">
    <name type="scientific">Tritrichomonas musculus</name>
    <dbReference type="NCBI Taxonomy" id="1915356"/>
    <lineage>
        <taxon>Eukaryota</taxon>
        <taxon>Metamonada</taxon>
        <taxon>Parabasalia</taxon>
        <taxon>Tritrichomonadida</taxon>
        <taxon>Tritrichomonadidae</taxon>
        <taxon>Tritrichomonas</taxon>
    </lineage>
</organism>
<sequence>MIFILLSSFAYSKFSVPFLNNKTFENLVERRSRADVWVVFFQGISQSLKKDKGDKAAEEMLAIVSNGFINASKISMGLKFAIVDVSRYPQIPEKFNIKRIPSIHIFYDGGDHEYAGNYRPKNILKSGIAHQANFVKNISESWKTEFIAQPSVMMFSDKEKIPTVWKSLAIYYYGKSIRIGFTNNEDLFFPFEIKKTPTILFSNGTHQITYKGKVSFNKLTDAIDRFFARNLNSDTFSNANTNENATEKANKTDFEPAKKFRDLCIGAKSHCVLIKIDKATPKIEEVRKSYSRMKFTWLVGNTGLPYDFMKKKEGSWSWIYNPRRDAFIDSDVDGLGNALESIVNGNTKWVKRDALINNEL</sequence>
<dbReference type="PANTHER" id="PTHR45184:SF1">
    <property type="entry name" value="DNAJ PROTEIN ERDJ3A"/>
    <property type="match status" value="1"/>
</dbReference>
<evidence type="ECO:0000313" key="2">
    <source>
        <dbReference type="Proteomes" id="UP001470230"/>
    </source>
</evidence>
<reference evidence="1 2" key="1">
    <citation type="submission" date="2024-04" db="EMBL/GenBank/DDBJ databases">
        <title>Tritrichomonas musculus Genome.</title>
        <authorList>
            <person name="Alves-Ferreira E."/>
            <person name="Grigg M."/>
            <person name="Lorenzi H."/>
            <person name="Galac M."/>
        </authorList>
    </citation>
    <scope>NUCLEOTIDE SEQUENCE [LARGE SCALE GENOMIC DNA]</scope>
    <source>
        <strain evidence="1 2">EAF2021</strain>
    </source>
</reference>
<protein>
    <recommendedName>
        <fullName evidence="3">Thioredoxin domain-containing protein</fullName>
    </recommendedName>
</protein>
<dbReference type="SUPFAM" id="SSF52833">
    <property type="entry name" value="Thioredoxin-like"/>
    <property type="match status" value="2"/>
</dbReference>
<evidence type="ECO:0008006" key="3">
    <source>
        <dbReference type="Google" id="ProtNLM"/>
    </source>
</evidence>
<gene>
    <name evidence="1" type="ORF">M9Y10_033927</name>
</gene>
<dbReference type="Proteomes" id="UP001470230">
    <property type="component" value="Unassembled WGS sequence"/>
</dbReference>